<keyword evidence="7" id="KW-0137">Centromere</keyword>
<evidence type="ECO:0000256" key="3">
    <source>
        <dbReference type="ARBA" id="ARBA00007321"/>
    </source>
</evidence>
<dbReference type="PANTHER" id="PTHR14582">
    <property type="entry name" value="INNER KINETOCHORE SUBUNIT MAL2"/>
    <property type="match status" value="1"/>
</dbReference>
<dbReference type="InParanoid" id="A0A3Q1GPW4"/>
<evidence type="ECO:0000256" key="5">
    <source>
        <dbReference type="ARBA" id="ARBA00022454"/>
    </source>
</evidence>
<name>A0A3Q1GPW4_9TELE</name>
<evidence type="ECO:0000256" key="7">
    <source>
        <dbReference type="ARBA" id="ARBA00023328"/>
    </source>
</evidence>
<reference evidence="9" key="2">
    <citation type="submission" date="2025-09" db="UniProtKB">
        <authorList>
            <consortium name="Ensembl"/>
        </authorList>
    </citation>
    <scope>IDENTIFICATION</scope>
</reference>
<reference evidence="9" key="1">
    <citation type="submission" date="2025-08" db="UniProtKB">
        <authorList>
            <consortium name="Ensembl"/>
        </authorList>
    </citation>
    <scope>IDENTIFICATION</scope>
</reference>
<dbReference type="GO" id="GO:0031511">
    <property type="term" value="C:Mis6-Sim4 complex"/>
    <property type="evidence" value="ECO:0007669"/>
    <property type="project" value="TreeGrafter"/>
</dbReference>
<evidence type="ECO:0000256" key="8">
    <source>
        <dbReference type="SAM" id="Coils"/>
    </source>
</evidence>
<keyword evidence="8" id="KW-0175">Coiled coil</keyword>
<dbReference type="PANTHER" id="PTHR14582:SF1">
    <property type="entry name" value="CENTROMERE PROTEIN O"/>
    <property type="match status" value="1"/>
</dbReference>
<dbReference type="GeneTree" id="ENSGT00390000016702"/>
<accession>A0A3Q1GPW4</accession>
<dbReference type="Proteomes" id="UP000257200">
    <property type="component" value="Unplaced"/>
</dbReference>
<organism evidence="9 10">
    <name type="scientific">Acanthochromis polyacanthus</name>
    <name type="common">spiny chromis</name>
    <dbReference type="NCBI Taxonomy" id="80966"/>
    <lineage>
        <taxon>Eukaryota</taxon>
        <taxon>Metazoa</taxon>
        <taxon>Chordata</taxon>
        <taxon>Craniata</taxon>
        <taxon>Vertebrata</taxon>
        <taxon>Euteleostomi</taxon>
        <taxon>Actinopterygii</taxon>
        <taxon>Neopterygii</taxon>
        <taxon>Teleostei</taxon>
        <taxon>Neoteleostei</taxon>
        <taxon>Acanthomorphata</taxon>
        <taxon>Ovalentaria</taxon>
        <taxon>Pomacentridae</taxon>
        <taxon>Acanthochromis</taxon>
    </lineage>
</organism>
<comment type="similarity">
    <text evidence="3">Belongs to the CENP-O/MCM21 family.</text>
</comment>
<dbReference type="CDD" id="cd23836">
    <property type="entry name" value="DRWD-C_CENP-O"/>
    <property type="match status" value="1"/>
</dbReference>
<evidence type="ECO:0000313" key="9">
    <source>
        <dbReference type="Ensembl" id="ENSAPOP00000032826.1"/>
    </source>
</evidence>
<evidence type="ECO:0000256" key="4">
    <source>
        <dbReference type="ARBA" id="ARBA00016395"/>
    </source>
</evidence>
<dbReference type="CDD" id="cd23835">
    <property type="entry name" value="DRWD-N_CENP-O"/>
    <property type="match status" value="1"/>
</dbReference>
<feature type="coiled-coil region" evidence="8">
    <location>
        <begin position="149"/>
        <end position="186"/>
    </location>
</feature>
<dbReference type="Ensembl" id="ENSAPOT00000034166.1">
    <property type="protein sequence ID" value="ENSAPOP00000032826.1"/>
    <property type="gene ID" value="ENSAPOG00000020985.1"/>
</dbReference>
<protein>
    <recommendedName>
        <fullName evidence="4">Centromere protein O</fullName>
    </recommendedName>
</protein>
<keyword evidence="10" id="KW-1185">Reference proteome</keyword>
<comment type="subcellular location">
    <subcellularLocation>
        <location evidence="2">Chromosome</location>
        <location evidence="2">Centromere</location>
    </subcellularLocation>
    <subcellularLocation>
        <location evidence="1">Nucleus</location>
    </subcellularLocation>
</comment>
<keyword evidence="5" id="KW-0158">Chromosome</keyword>
<dbReference type="GO" id="GO:0005634">
    <property type="term" value="C:nucleus"/>
    <property type="evidence" value="ECO:0007669"/>
    <property type="project" value="UniProtKB-SubCell"/>
</dbReference>
<dbReference type="InterPro" id="IPR018464">
    <property type="entry name" value="CENP-O"/>
</dbReference>
<proteinExistence type="inferred from homology"/>
<evidence type="ECO:0000313" key="10">
    <source>
        <dbReference type="Proteomes" id="UP000257200"/>
    </source>
</evidence>
<dbReference type="AlphaFoldDB" id="A0A3Q1GPW4"/>
<sequence>MSWNEEAQNVGAPDEPVLSTVSVDLRWDADDRHGRLEGGDERQGNWKAPHAPVCHQELLCGSLTPSRQSVVESDGHGGGQQDGKYHIVYNREVLLVGRVHRDRLLAAAGEDCSLDNYLDKTNNAKTTTSAGVLSLLSLLEVQARSRRTQPQQQSRVKELKAKIEALKVQKQQLEAEIETHQNLQKLRSSLDKQCADEEDVEMEEVSENSQLLRLMARHTQLKDLLHAHHLIGGYDVIKTRQGKGVCVSLATAYEGVYLDTYNLEIDLKPTVKISRHNIPPFIPVNGLAEENDMQVNMRAFLDALSQHLNAFAGRKQQLKLLKEQHKSVEVMESNVLCSILVLMFKVPRAKTAVLCTLDYTDHSRCLPTRVHFECEDKQLSDSDQWKKNHSLLMETPVHKALTAMKNMGDIV</sequence>
<evidence type="ECO:0000256" key="2">
    <source>
        <dbReference type="ARBA" id="ARBA00004584"/>
    </source>
</evidence>
<keyword evidence="6" id="KW-0539">Nucleus</keyword>
<evidence type="ECO:0000256" key="1">
    <source>
        <dbReference type="ARBA" id="ARBA00004123"/>
    </source>
</evidence>
<evidence type="ECO:0000256" key="6">
    <source>
        <dbReference type="ARBA" id="ARBA00023242"/>
    </source>
</evidence>